<dbReference type="EMBL" id="LBSJ01000013">
    <property type="protein sequence ID" value="KKQ15643.1"/>
    <property type="molecule type" value="Genomic_DNA"/>
</dbReference>
<comment type="caution">
    <text evidence="2">The sequence shown here is derived from an EMBL/GenBank/DDBJ whole genome shotgun (WGS) entry which is preliminary data.</text>
</comment>
<accession>A0A0G0F964</accession>
<gene>
    <name evidence="2" type="ORF">US28_C0013G0022</name>
</gene>
<dbReference type="InterPro" id="IPR048846">
    <property type="entry name" value="PaaX-like_central"/>
</dbReference>
<dbReference type="SUPFAM" id="SSF143430">
    <property type="entry name" value="TTP0101/SSO1404-like"/>
    <property type="match status" value="1"/>
</dbReference>
<evidence type="ECO:0000313" key="2">
    <source>
        <dbReference type="EMBL" id="KKQ15643.1"/>
    </source>
</evidence>
<dbReference type="Gene3D" id="3.30.70.2650">
    <property type="match status" value="1"/>
</dbReference>
<evidence type="ECO:0000313" key="3">
    <source>
        <dbReference type="Proteomes" id="UP000034448"/>
    </source>
</evidence>
<protein>
    <recommendedName>
        <fullName evidence="1">Transcriptional repressor PaaX-like central Cas2-like domain-containing protein</fullName>
    </recommendedName>
</protein>
<name>A0A0G0F964_9BACT</name>
<proteinExistence type="predicted"/>
<feature type="domain" description="Transcriptional repressor PaaX-like central Cas2-like" evidence="1">
    <location>
        <begin position="96"/>
        <end position="171"/>
    </location>
</feature>
<organism evidence="2 3">
    <name type="scientific">Candidatus Daviesbacteria bacterium GW2011_GWA1_36_8</name>
    <dbReference type="NCBI Taxonomy" id="1618417"/>
    <lineage>
        <taxon>Bacteria</taxon>
        <taxon>Candidatus Daviesiibacteriota</taxon>
    </lineage>
</organism>
<reference evidence="2 3" key="1">
    <citation type="journal article" date="2015" name="Nature">
        <title>rRNA introns, odd ribosomes, and small enigmatic genomes across a large radiation of phyla.</title>
        <authorList>
            <person name="Brown C.T."/>
            <person name="Hug L.A."/>
            <person name="Thomas B.C."/>
            <person name="Sharon I."/>
            <person name="Castelle C.J."/>
            <person name="Singh A."/>
            <person name="Wilkins M.J."/>
            <person name="Williams K.H."/>
            <person name="Banfield J.F."/>
        </authorList>
    </citation>
    <scope>NUCLEOTIDE SEQUENCE [LARGE SCALE GENOMIC DNA]</scope>
</reference>
<dbReference type="Proteomes" id="UP000034448">
    <property type="component" value="Unassembled WGS sequence"/>
</dbReference>
<sequence length="179" mass="20749">MTEKQKDVAKNILIALGIIGIVPIVSVAPGLAKVLPLLKKVDLARINQEIKRLQKRSLVEIIKNKKGVSVIKLTKDGKAKLRRYQIDNLKIEKPISWDGKWRIIIFDIPISKNNERFLLRKKMKEIGFYKLQNSVFIHPYPCFEIVKYLRDYFGVAAEVEYIEANSLESQNKLISYFFT</sequence>
<dbReference type="Pfam" id="PF20803">
    <property type="entry name" value="PaaX_M"/>
    <property type="match status" value="1"/>
</dbReference>
<evidence type="ECO:0000259" key="1">
    <source>
        <dbReference type="Pfam" id="PF20803"/>
    </source>
</evidence>
<dbReference type="AlphaFoldDB" id="A0A0G0F964"/>